<dbReference type="GO" id="GO:0016740">
    <property type="term" value="F:transferase activity"/>
    <property type="evidence" value="ECO:0007669"/>
    <property type="project" value="UniProtKB-KW"/>
</dbReference>
<name>A0A449AW54_9BACT</name>
<dbReference type="KEGG" id="mgly:NCTC10194_00623"/>
<organism evidence="1 2">
    <name type="scientific">Mycoplasmopsis glycophila</name>
    <dbReference type="NCBI Taxonomy" id="171285"/>
    <lineage>
        <taxon>Bacteria</taxon>
        <taxon>Bacillati</taxon>
        <taxon>Mycoplasmatota</taxon>
        <taxon>Mycoplasmoidales</taxon>
        <taxon>Metamycoplasmataceae</taxon>
        <taxon>Mycoplasmopsis</taxon>
    </lineage>
</organism>
<keyword evidence="1" id="KW-0808">Transferase</keyword>
<evidence type="ECO:0000313" key="2">
    <source>
        <dbReference type="Proteomes" id="UP000290815"/>
    </source>
</evidence>
<dbReference type="EMBL" id="LR215024">
    <property type="protein sequence ID" value="VEU70937.1"/>
    <property type="molecule type" value="Genomic_DNA"/>
</dbReference>
<reference evidence="1 2" key="1">
    <citation type="submission" date="2019-01" db="EMBL/GenBank/DDBJ databases">
        <authorList>
            <consortium name="Pathogen Informatics"/>
        </authorList>
    </citation>
    <scope>NUCLEOTIDE SEQUENCE [LARGE SCALE GENOMIC DNA]</scope>
    <source>
        <strain evidence="1 2">NCTC10194</strain>
    </source>
</reference>
<dbReference type="AlphaFoldDB" id="A0A449AW54"/>
<keyword evidence="2" id="KW-1185">Reference proteome</keyword>
<dbReference type="Proteomes" id="UP000290815">
    <property type="component" value="Chromosome"/>
</dbReference>
<dbReference type="InterPro" id="IPR014942">
    <property type="entry name" value="AbiEii"/>
</dbReference>
<gene>
    <name evidence="1" type="ORF">NCTC10194_00623</name>
</gene>
<protein>
    <submittedName>
        <fullName evidence="1">Nucleotidyl transferase of uncharacterized function (DUF1814)</fullName>
    </submittedName>
</protein>
<accession>A0A449AW54</accession>
<proteinExistence type="predicted"/>
<dbReference type="Pfam" id="PF08843">
    <property type="entry name" value="AbiEii"/>
    <property type="match status" value="1"/>
</dbReference>
<sequence length="263" mass="31920">MDWTILGYHKNEPYQKRSNRQQIFFNDEINEKTNLFIKEVFLPEIKSYFSSLKIKEQFHFYINAKNPGIIEFEYPKKYNDSTMRQVISIEIGCLAKSIPCESREIKSYIEKVYDDFFKWENKVITTSLFRTFFEKLTLIHRECNRTNGNYPVRYSRHFYDVYKILEKIGNDEIFSNIHILQDVIEFKKKFYSCNWAKYDDIIEGKLKLLPNEEAIHIFSKDYELMGWMFIGKIIPFDEIMNLMHKYQEEFNKKVVNLKWGKEN</sequence>
<evidence type="ECO:0000313" key="1">
    <source>
        <dbReference type="EMBL" id="VEU70937.1"/>
    </source>
</evidence>